<dbReference type="InterPro" id="IPR013325">
    <property type="entry name" value="RNA_pol_sigma_r2"/>
</dbReference>
<evidence type="ECO:0000313" key="4">
    <source>
        <dbReference type="Proteomes" id="UP000075787"/>
    </source>
</evidence>
<evidence type="ECO:0000259" key="1">
    <source>
        <dbReference type="Pfam" id="PF04542"/>
    </source>
</evidence>
<dbReference type="Proteomes" id="UP000075787">
    <property type="component" value="Unassembled WGS sequence"/>
</dbReference>
<proteinExistence type="predicted"/>
<dbReference type="EMBL" id="LPZR01000179">
    <property type="protein sequence ID" value="KYO51234.1"/>
    <property type="molecule type" value="Genomic_DNA"/>
</dbReference>
<dbReference type="RefSeq" id="WP_062766682.1">
    <property type="nucleotide sequence ID" value="NZ_CP121045.1"/>
</dbReference>
<organism evidence="3 4">
    <name type="scientific">Tistrella mobilis</name>
    <dbReference type="NCBI Taxonomy" id="171437"/>
    <lineage>
        <taxon>Bacteria</taxon>
        <taxon>Pseudomonadati</taxon>
        <taxon>Pseudomonadota</taxon>
        <taxon>Alphaproteobacteria</taxon>
        <taxon>Geminicoccales</taxon>
        <taxon>Geminicoccaceae</taxon>
        <taxon>Tistrella</taxon>
    </lineage>
</organism>
<comment type="caution">
    <text evidence="3">The sequence shown here is derived from an EMBL/GenBank/DDBJ whole genome shotgun (WGS) entry which is preliminary data.</text>
</comment>
<feature type="domain" description="DUF6596" evidence="2">
    <location>
        <begin position="183"/>
        <end position="284"/>
    </location>
</feature>
<dbReference type="Pfam" id="PF20239">
    <property type="entry name" value="DUF6596"/>
    <property type="match status" value="1"/>
</dbReference>
<dbReference type="GeneID" id="97243746"/>
<evidence type="ECO:0000259" key="2">
    <source>
        <dbReference type="Pfam" id="PF20239"/>
    </source>
</evidence>
<dbReference type="PANTHER" id="PTHR47756">
    <property type="entry name" value="BLL6612 PROTEIN-RELATED"/>
    <property type="match status" value="1"/>
</dbReference>
<dbReference type="Gene3D" id="1.10.1740.10">
    <property type="match status" value="1"/>
</dbReference>
<dbReference type="PANTHER" id="PTHR47756:SF2">
    <property type="entry name" value="BLL6612 PROTEIN"/>
    <property type="match status" value="1"/>
</dbReference>
<dbReference type="Pfam" id="PF04542">
    <property type="entry name" value="Sigma70_r2"/>
    <property type="match status" value="1"/>
</dbReference>
<dbReference type="SUPFAM" id="SSF88946">
    <property type="entry name" value="Sigma2 domain of RNA polymerase sigma factors"/>
    <property type="match status" value="1"/>
</dbReference>
<dbReference type="GO" id="GO:0006352">
    <property type="term" value="P:DNA-templated transcription initiation"/>
    <property type="evidence" value="ECO:0007669"/>
    <property type="project" value="InterPro"/>
</dbReference>
<feature type="domain" description="RNA polymerase sigma-70 region 2" evidence="1">
    <location>
        <begin position="18"/>
        <end position="78"/>
    </location>
</feature>
<dbReference type="AlphaFoldDB" id="A0A162KGT8"/>
<dbReference type="OrthoDB" id="9780299at2"/>
<accession>A0A162KGT8</accession>
<dbReference type="GO" id="GO:0003700">
    <property type="term" value="F:DNA-binding transcription factor activity"/>
    <property type="evidence" value="ECO:0007669"/>
    <property type="project" value="InterPro"/>
</dbReference>
<gene>
    <name evidence="3" type="ORF">AUP44_01160</name>
</gene>
<dbReference type="InterPro" id="IPR007627">
    <property type="entry name" value="RNA_pol_sigma70_r2"/>
</dbReference>
<sequence length="416" mass="43410">MTGPDAAHRAVEAAARQSRARLVAFLAARFRDLAAAEDAVADAFRIALDLWPRQGVPHAPEAWLATVARRRITHALRHGAVRRAAEPALTLLAGEAEDAAMAARPLPDDRLALLFVCAHPAIAPEMRAPLMLQAVLGLDAARIGSAFLVAPATMGQRLVRAKARIRSAGIGFQLPEPQDLPERLSHVLDAVYAAFGTGWEMVAGGDTRGADLTGEALWLGRLLVELMPDAAEARGLLALMAHCEARRPARRDAAGRYVPIDLQDTTLWRADLIAEAEAQLAAAAALGRPGRYQLEAAIQSAHNARADPAGRPQPGPDIRLALYKALMAIAPSAGAAVGHAAALAGTVGPIHGLHALDAVAGLETYQPAWALRAHLLAASGDAASARAAYARAIGLAEDPAVRSWLAAAAAGLNDGA</sequence>
<name>A0A162KGT8_9PROT</name>
<reference evidence="3 4" key="1">
    <citation type="submission" date="2015-12" db="EMBL/GenBank/DDBJ databases">
        <title>Genome sequence of Tistrella mobilis MCCC 1A02139.</title>
        <authorList>
            <person name="Lu L."/>
            <person name="Lai Q."/>
            <person name="Shao Z."/>
            <person name="Qian P."/>
        </authorList>
    </citation>
    <scope>NUCLEOTIDE SEQUENCE [LARGE SCALE GENOMIC DNA]</scope>
    <source>
        <strain evidence="3 4">MCCC 1A02139</strain>
    </source>
</reference>
<evidence type="ECO:0000313" key="3">
    <source>
        <dbReference type="EMBL" id="KYO51234.1"/>
    </source>
</evidence>
<protein>
    <submittedName>
        <fullName evidence="3">RNA polymerase subunit sigma-70</fullName>
    </submittedName>
</protein>
<dbReference type="InterPro" id="IPR046531">
    <property type="entry name" value="DUF6596"/>
</dbReference>